<keyword evidence="1" id="KW-0732">Signal</keyword>
<evidence type="ECO:0000313" key="3">
    <source>
        <dbReference type="Proteomes" id="UP000683417"/>
    </source>
</evidence>
<gene>
    <name evidence="2" type="ORF">BGTH12_LOCUS3948</name>
</gene>
<name>A0A9W4D761_BLUGR</name>
<proteinExistence type="predicted"/>
<organism evidence="2 3">
    <name type="scientific">Blumeria graminis f. sp. triticale</name>
    <dbReference type="NCBI Taxonomy" id="1689686"/>
    <lineage>
        <taxon>Eukaryota</taxon>
        <taxon>Fungi</taxon>
        <taxon>Dikarya</taxon>
        <taxon>Ascomycota</taxon>
        <taxon>Pezizomycotina</taxon>
        <taxon>Leotiomycetes</taxon>
        <taxon>Erysiphales</taxon>
        <taxon>Erysiphaceae</taxon>
        <taxon>Blumeria</taxon>
    </lineage>
</organism>
<dbReference type="AlphaFoldDB" id="A0A9W4D761"/>
<dbReference type="EMBL" id="CAJHIT010000006">
    <property type="protein sequence ID" value="CAD6502590.1"/>
    <property type="molecule type" value="Genomic_DNA"/>
</dbReference>
<reference evidence="2" key="1">
    <citation type="submission" date="2020-10" db="EMBL/GenBank/DDBJ databases">
        <authorList>
            <person name="Muller C M."/>
        </authorList>
    </citation>
    <scope>NUCLEOTIDE SEQUENCE</scope>
    <source>
        <strain evidence="2">THUN-12</strain>
    </source>
</reference>
<feature type="signal peptide" evidence="1">
    <location>
        <begin position="1"/>
        <end position="21"/>
    </location>
</feature>
<protein>
    <submittedName>
        <fullName evidence="2">BgTH12-05181</fullName>
    </submittedName>
</protein>
<comment type="caution">
    <text evidence="2">The sequence shown here is derived from an EMBL/GenBank/DDBJ whole genome shotgun (WGS) entry which is preliminary data.</text>
</comment>
<accession>A0A9W4D761</accession>
<evidence type="ECO:0000256" key="1">
    <source>
        <dbReference type="SAM" id="SignalP"/>
    </source>
</evidence>
<feature type="chain" id="PRO_5040978953" evidence="1">
    <location>
        <begin position="22"/>
        <end position="160"/>
    </location>
</feature>
<sequence>MRFSSIAIIFQSASIFATTLASGGTDRSYGPSKNFDCEGRKLYGSDLEPFRQEGARRILNRQVQKINDYNILRQLNWGYDRNSFSCVNGKPAAYYLHRLEGYTHSQPEGKWVNEIDYMLVLDGLGHTCTMMMKRFMRHHTTRAADVPIEDSIFDLCSITS</sequence>
<dbReference type="Proteomes" id="UP000683417">
    <property type="component" value="Unassembled WGS sequence"/>
</dbReference>
<evidence type="ECO:0000313" key="2">
    <source>
        <dbReference type="EMBL" id="CAD6502590.1"/>
    </source>
</evidence>